<dbReference type="Proteomes" id="UP000268093">
    <property type="component" value="Unassembled WGS sequence"/>
</dbReference>
<evidence type="ECO:0000256" key="1">
    <source>
        <dbReference type="SAM" id="MobiDB-lite"/>
    </source>
</evidence>
<proteinExistence type="predicted"/>
<organism evidence="2 3">
    <name type="scientific">Jimgerdemannia flammicorona</name>
    <dbReference type="NCBI Taxonomy" id="994334"/>
    <lineage>
        <taxon>Eukaryota</taxon>
        <taxon>Fungi</taxon>
        <taxon>Fungi incertae sedis</taxon>
        <taxon>Mucoromycota</taxon>
        <taxon>Mucoromycotina</taxon>
        <taxon>Endogonomycetes</taxon>
        <taxon>Endogonales</taxon>
        <taxon>Endogonaceae</taxon>
        <taxon>Jimgerdemannia</taxon>
    </lineage>
</organism>
<accession>A0A433D7H4</accession>
<protein>
    <submittedName>
        <fullName evidence="2">Uncharacterized protein</fullName>
    </submittedName>
</protein>
<dbReference type="GO" id="GO:0016020">
    <property type="term" value="C:membrane"/>
    <property type="evidence" value="ECO:0007669"/>
    <property type="project" value="TreeGrafter"/>
</dbReference>
<sequence length="324" mass="35613">MASDRVTAPLLNNMARNRQNNYYSLHIEDPQTITSRLLDSLDEPANYRDETNSEFDDFDPTANTLSGIPETALSSRRTSLVEEDVCFPAPAVTKQVLGIDYDELEQYVREEAREIRSLNAARQFVGDNSGASGAGIGMATTSVRKRSISIAGSPPVRKPSLYGDKFDAFRFSPKDSDQFRFTFYSTHQPSTIHARSMCEIPNKGESLSNMMRAGCFWMDVLSPTDSEMKALSKKLARTPIPIATLKHTTSGRLTGSVTLSDLATDPPHLQFCLTRTLSPQPPPPSPPRQGLSHPPADDRGHHDGGGAGEVRGVQKLLLRVLPQL</sequence>
<evidence type="ECO:0000313" key="3">
    <source>
        <dbReference type="Proteomes" id="UP000268093"/>
    </source>
</evidence>
<reference evidence="2 3" key="1">
    <citation type="journal article" date="2018" name="New Phytol.">
        <title>Phylogenomics of Endogonaceae and evolution of mycorrhizas within Mucoromycota.</title>
        <authorList>
            <person name="Chang Y."/>
            <person name="Desiro A."/>
            <person name="Na H."/>
            <person name="Sandor L."/>
            <person name="Lipzen A."/>
            <person name="Clum A."/>
            <person name="Barry K."/>
            <person name="Grigoriev I.V."/>
            <person name="Martin F.M."/>
            <person name="Stajich J.E."/>
            <person name="Smith M.E."/>
            <person name="Bonito G."/>
            <person name="Spatafora J.W."/>
        </authorList>
    </citation>
    <scope>NUCLEOTIDE SEQUENCE [LARGE SCALE GENOMIC DNA]</scope>
    <source>
        <strain evidence="2 3">GMNB39</strain>
    </source>
</reference>
<keyword evidence="3" id="KW-1185">Reference proteome</keyword>
<feature type="compositionally biased region" description="Basic and acidic residues" evidence="1">
    <location>
        <begin position="295"/>
        <end position="304"/>
    </location>
</feature>
<gene>
    <name evidence="2" type="ORF">BC936DRAFT_146804</name>
</gene>
<name>A0A433D7H4_9FUNG</name>
<dbReference type="PANTHER" id="PTHR21535:SF51">
    <property type="entry name" value="MANGANESE RESISTANCE PROTEIN MNR2"/>
    <property type="match status" value="1"/>
</dbReference>
<dbReference type="OrthoDB" id="29879at2759"/>
<dbReference type="GO" id="GO:0015095">
    <property type="term" value="F:magnesium ion transmembrane transporter activity"/>
    <property type="evidence" value="ECO:0007669"/>
    <property type="project" value="TreeGrafter"/>
</dbReference>
<feature type="region of interest" description="Disordered" evidence="1">
    <location>
        <begin position="274"/>
        <end position="311"/>
    </location>
</feature>
<evidence type="ECO:0000313" key="2">
    <source>
        <dbReference type="EMBL" id="RUP46561.1"/>
    </source>
</evidence>
<dbReference type="AlphaFoldDB" id="A0A433D7H4"/>
<dbReference type="GO" id="GO:0010961">
    <property type="term" value="P:intracellular magnesium ion homeostasis"/>
    <property type="evidence" value="ECO:0007669"/>
    <property type="project" value="TreeGrafter"/>
</dbReference>
<dbReference type="PANTHER" id="PTHR21535">
    <property type="entry name" value="MAGNESIUM AND COBALT TRANSPORT PROTEIN/MITOCHONDRIAL IMPORT INNER MEMBRANE TRANSLOCASE SUBUNIT TIM8"/>
    <property type="match status" value="1"/>
</dbReference>
<dbReference type="EMBL" id="RBNI01005657">
    <property type="protein sequence ID" value="RUP46561.1"/>
    <property type="molecule type" value="Genomic_DNA"/>
</dbReference>
<comment type="caution">
    <text evidence="2">The sequence shown here is derived from an EMBL/GenBank/DDBJ whole genome shotgun (WGS) entry which is preliminary data.</text>
</comment>